<dbReference type="EC" id="3.2.1.8" evidence="2"/>
<dbReference type="GO" id="GO:0030246">
    <property type="term" value="F:carbohydrate binding"/>
    <property type="evidence" value="ECO:0007669"/>
    <property type="project" value="InterPro"/>
</dbReference>
<name>A0A0P0G214_9BACE</name>
<dbReference type="RefSeq" id="WP_029428623.1">
    <property type="nucleotide sequence ID" value="NZ_CP012801.1"/>
</dbReference>
<evidence type="ECO:0000313" key="2">
    <source>
        <dbReference type="EMBL" id="ALJ61710.1"/>
    </source>
</evidence>
<evidence type="ECO:0000259" key="1">
    <source>
        <dbReference type="PROSITE" id="PS51175"/>
    </source>
</evidence>
<keyword evidence="2" id="KW-0326">Glycosidase</keyword>
<dbReference type="AlphaFoldDB" id="A0A0P0G214"/>
<dbReference type="GO" id="GO:0031176">
    <property type="term" value="F:endo-1,4-beta-xylanase activity"/>
    <property type="evidence" value="ECO:0007669"/>
    <property type="project" value="UniProtKB-EC"/>
</dbReference>
<dbReference type="PROSITE" id="PS51175">
    <property type="entry name" value="CBM6"/>
    <property type="match status" value="1"/>
</dbReference>
<gene>
    <name evidence="2" type="primary">xynB_9</name>
    <name evidence="2" type="ORF">BcellWH2_04494</name>
</gene>
<reference evidence="2 3" key="1">
    <citation type="journal article" date="2015" name="Science">
        <title>Genetic determinants of in vivo fitness and diet responsiveness in multiple human gut Bacteroides.</title>
        <authorList>
            <person name="Wu M."/>
            <person name="McNulty N.P."/>
            <person name="Rodionov D.A."/>
            <person name="Khoroshkin M.S."/>
            <person name="Griffin N.W."/>
            <person name="Cheng J."/>
            <person name="Latreille P."/>
            <person name="Kerstetter R.A."/>
            <person name="Terrapon N."/>
            <person name="Henrissat B."/>
            <person name="Osterman A.L."/>
            <person name="Gordon J.I."/>
        </authorList>
    </citation>
    <scope>NUCLEOTIDE SEQUENCE [LARGE SCALE GENOMIC DNA]</scope>
    <source>
        <strain evidence="2 3">WH2</strain>
    </source>
</reference>
<keyword evidence="2" id="KW-0624">Polysaccharide degradation</keyword>
<keyword evidence="2" id="KW-0119">Carbohydrate metabolism</keyword>
<dbReference type="InterPro" id="IPR005084">
    <property type="entry name" value="CBM6"/>
</dbReference>
<dbReference type="KEGG" id="bcel:BcellWH2_04494"/>
<feature type="domain" description="CBM6" evidence="1">
    <location>
        <begin position="15"/>
        <end position="137"/>
    </location>
</feature>
<dbReference type="SUPFAM" id="SSF49785">
    <property type="entry name" value="Galactose-binding domain-like"/>
    <property type="match status" value="1"/>
</dbReference>
<accession>A0A0P0G214</accession>
<dbReference type="Gene3D" id="2.60.120.260">
    <property type="entry name" value="Galactose-binding domain-like"/>
    <property type="match status" value="1"/>
</dbReference>
<sequence>MKYYNLLLMACLLLSCKESDSGQDNDGKQENTYSGAGYVTGLENSGANVLFTVEVLKTGDYPLEIRYRNTGATDAAALIIVNDMAIEKLLQLPVQADKTAWQTAETEISLQNGINYIIIQNSTSKGGCFELDYIKIRKKS</sequence>
<dbReference type="InterPro" id="IPR008979">
    <property type="entry name" value="Galactose-bd-like_sf"/>
</dbReference>
<proteinExistence type="predicted"/>
<organism evidence="2 3">
    <name type="scientific">Bacteroides cellulosilyticus</name>
    <dbReference type="NCBI Taxonomy" id="246787"/>
    <lineage>
        <taxon>Bacteria</taxon>
        <taxon>Pseudomonadati</taxon>
        <taxon>Bacteroidota</taxon>
        <taxon>Bacteroidia</taxon>
        <taxon>Bacteroidales</taxon>
        <taxon>Bacteroidaceae</taxon>
        <taxon>Bacteroides</taxon>
    </lineage>
</organism>
<dbReference type="EMBL" id="CP012801">
    <property type="protein sequence ID" value="ALJ61710.1"/>
    <property type="molecule type" value="Genomic_DNA"/>
</dbReference>
<keyword evidence="2" id="KW-0858">Xylan degradation</keyword>
<dbReference type="GO" id="GO:0045493">
    <property type="term" value="P:xylan catabolic process"/>
    <property type="evidence" value="ECO:0007669"/>
    <property type="project" value="UniProtKB-KW"/>
</dbReference>
<dbReference type="Pfam" id="PF16990">
    <property type="entry name" value="CBM_35"/>
    <property type="match status" value="1"/>
</dbReference>
<keyword evidence="2" id="KW-0378">Hydrolase</keyword>
<dbReference type="PROSITE" id="PS51257">
    <property type="entry name" value="PROKAR_LIPOPROTEIN"/>
    <property type="match status" value="1"/>
</dbReference>
<evidence type="ECO:0000313" key="3">
    <source>
        <dbReference type="Proteomes" id="UP000061809"/>
    </source>
</evidence>
<protein>
    <submittedName>
        <fullName evidence="2">Endo-1,4-beta-xylanase B</fullName>
        <ecNumber evidence="2">3.2.1.8</ecNumber>
    </submittedName>
</protein>
<dbReference type="Proteomes" id="UP000061809">
    <property type="component" value="Chromosome"/>
</dbReference>
<dbReference type="PATRIC" id="fig|246787.4.peg.4645"/>